<feature type="region of interest" description="Disordered" evidence="1">
    <location>
        <begin position="38"/>
        <end position="194"/>
    </location>
</feature>
<gene>
    <name evidence="2" type="ORF">CALCODRAFT_269608</name>
</gene>
<dbReference type="InParanoid" id="A0A165G8D7"/>
<protein>
    <submittedName>
        <fullName evidence="2">Uncharacterized protein</fullName>
    </submittedName>
</protein>
<organism evidence="2 3">
    <name type="scientific">Calocera cornea HHB12733</name>
    <dbReference type="NCBI Taxonomy" id="1353952"/>
    <lineage>
        <taxon>Eukaryota</taxon>
        <taxon>Fungi</taxon>
        <taxon>Dikarya</taxon>
        <taxon>Basidiomycota</taxon>
        <taxon>Agaricomycotina</taxon>
        <taxon>Dacrymycetes</taxon>
        <taxon>Dacrymycetales</taxon>
        <taxon>Dacrymycetaceae</taxon>
        <taxon>Calocera</taxon>
    </lineage>
</organism>
<sequence>MRANRDTRMQSSSARRSWTSLILLAHRLCLRLHSCPKRQSGRWTRRRKRRRAGAPRGLPRGCAWSSARIARQLYNPSSSRSSSRPPRHARTWHRARRHLRRRQMTARTEKQRRSAPRRRRPSRRRQQRRLRSERWQTGRPSPRGAMLGPRPSCPEAEHRHQPNAKLNYTRRRSARAEACSRVSTRTGKRGARAS</sequence>
<dbReference type="AlphaFoldDB" id="A0A165G8D7"/>
<proteinExistence type="predicted"/>
<evidence type="ECO:0000256" key="1">
    <source>
        <dbReference type="SAM" id="MobiDB-lite"/>
    </source>
</evidence>
<evidence type="ECO:0000313" key="2">
    <source>
        <dbReference type="EMBL" id="KZT57728.1"/>
    </source>
</evidence>
<feature type="compositionally biased region" description="Basic residues" evidence="1">
    <location>
        <begin position="38"/>
        <end position="53"/>
    </location>
</feature>
<evidence type="ECO:0000313" key="3">
    <source>
        <dbReference type="Proteomes" id="UP000076842"/>
    </source>
</evidence>
<feature type="compositionally biased region" description="Basic residues" evidence="1">
    <location>
        <begin position="113"/>
        <end position="129"/>
    </location>
</feature>
<dbReference type="EMBL" id="KV423959">
    <property type="protein sequence ID" value="KZT57728.1"/>
    <property type="molecule type" value="Genomic_DNA"/>
</dbReference>
<feature type="compositionally biased region" description="Basic residues" evidence="1">
    <location>
        <begin position="85"/>
        <end position="104"/>
    </location>
</feature>
<name>A0A165G8D7_9BASI</name>
<reference evidence="2 3" key="1">
    <citation type="journal article" date="2016" name="Mol. Biol. Evol.">
        <title>Comparative Genomics of Early-Diverging Mushroom-Forming Fungi Provides Insights into the Origins of Lignocellulose Decay Capabilities.</title>
        <authorList>
            <person name="Nagy L.G."/>
            <person name="Riley R."/>
            <person name="Tritt A."/>
            <person name="Adam C."/>
            <person name="Daum C."/>
            <person name="Floudas D."/>
            <person name="Sun H."/>
            <person name="Yadav J.S."/>
            <person name="Pangilinan J."/>
            <person name="Larsson K.H."/>
            <person name="Matsuura K."/>
            <person name="Barry K."/>
            <person name="Labutti K."/>
            <person name="Kuo R."/>
            <person name="Ohm R.A."/>
            <person name="Bhattacharya S.S."/>
            <person name="Shirouzu T."/>
            <person name="Yoshinaga Y."/>
            <person name="Martin F.M."/>
            <person name="Grigoriev I.V."/>
            <person name="Hibbett D.S."/>
        </authorList>
    </citation>
    <scope>NUCLEOTIDE SEQUENCE [LARGE SCALE GENOMIC DNA]</scope>
    <source>
        <strain evidence="2 3">HHB12733</strain>
    </source>
</reference>
<keyword evidence="3" id="KW-1185">Reference proteome</keyword>
<accession>A0A165G8D7</accession>
<dbReference type="Proteomes" id="UP000076842">
    <property type="component" value="Unassembled WGS sequence"/>
</dbReference>